<dbReference type="AlphaFoldDB" id="A0A8H6YS37"/>
<dbReference type="OrthoDB" id="3249706at2759"/>
<evidence type="ECO:0000313" key="2">
    <source>
        <dbReference type="Proteomes" id="UP000623467"/>
    </source>
</evidence>
<name>A0A8H6YS37_9AGAR</name>
<protein>
    <submittedName>
        <fullName evidence="1">Uncharacterized protein</fullName>
    </submittedName>
</protein>
<keyword evidence="2" id="KW-1185">Reference proteome</keyword>
<organism evidence="1 2">
    <name type="scientific">Mycena sanguinolenta</name>
    <dbReference type="NCBI Taxonomy" id="230812"/>
    <lineage>
        <taxon>Eukaryota</taxon>
        <taxon>Fungi</taxon>
        <taxon>Dikarya</taxon>
        <taxon>Basidiomycota</taxon>
        <taxon>Agaricomycotina</taxon>
        <taxon>Agaricomycetes</taxon>
        <taxon>Agaricomycetidae</taxon>
        <taxon>Agaricales</taxon>
        <taxon>Marasmiineae</taxon>
        <taxon>Mycenaceae</taxon>
        <taxon>Mycena</taxon>
    </lineage>
</organism>
<proteinExistence type="predicted"/>
<evidence type="ECO:0000313" key="1">
    <source>
        <dbReference type="EMBL" id="KAF7363811.1"/>
    </source>
</evidence>
<reference evidence="1" key="1">
    <citation type="submission" date="2020-05" db="EMBL/GenBank/DDBJ databases">
        <title>Mycena genomes resolve the evolution of fungal bioluminescence.</title>
        <authorList>
            <person name="Tsai I.J."/>
        </authorList>
    </citation>
    <scope>NUCLEOTIDE SEQUENCE</scope>
    <source>
        <strain evidence="1">160909Yilan</strain>
    </source>
</reference>
<gene>
    <name evidence="1" type="ORF">MSAN_01039000</name>
</gene>
<dbReference type="Proteomes" id="UP000623467">
    <property type="component" value="Unassembled WGS sequence"/>
</dbReference>
<dbReference type="EMBL" id="JACAZH010000007">
    <property type="protein sequence ID" value="KAF7363811.1"/>
    <property type="molecule type" value="Genomic_DNA"/>
</dbReference>
<sequence length="357" mass="39970">MRRSYGVHYFLGSRGSRHFNLTAKTGPLYVDLCRSWLSRARSVPLSLWVLSLVPEDILHSITDLVRSLSHQWREISLGAGVSLSIFPNEGTYPCLERVSLGSFPPPAHAPMLSFRNAPRLCSVYFPRWTSRIELPWKQITKFDSGDIDIEDCLEVLHHLSNLVEVHVRIPIFDSFVPPADTILLPQLQSLTLGAPYHHEEDHGPAAQTMPIALLACLKTPALKTLAFGTTLCNTSVCDMAPVPIILDILLDCLKATPTVVDLRLQITLHIPNLNPLLVKITGQSDFLPKLETLYIALWGEPPIVDMSLLLTALLWRLCDHNQFFKLIRSHPVYPVLEALAEDFYLGDRTSEDATSSV</sequence>
<comment type="caution">
    <text evidence="1">The sequence shown here is derived from an EMBL/GenBank/DDBJ whole genome shotgun (WGS) entry which is preliminary data.</text>
</comment>
<accession>A0A8H6YS37</accession>